<dbReference type="InterPro" id="IPR052711">
    <property type="entry name" value="Zinc_ADH-like"/>
</dbReference>
<dbReference type="RefSeq" id="XP_069199807.1">
    <property type="nucleotide sequence ID" value="XM_069346928.1"/>
</dbReference>
<protein>
    <recommendedName>
        <fullName evidence="1">Enoyl reductase (ER) domain-containing protein</fullName>
    </recommendedName>
</protein>
<reference evidence="2 3" key="1">
    <citation type="submission" date="2024-07" db="EMBL/GenBank/DDBJ databases">
        <title>Draft sequence of the Neodothiora populina.</title>
        <authorList>
            <person name="Drown D.D."/>
            <person name="Schuette U.S."/>
            <person name="Buechlein A.B."/>
            <person name="Rusch D.R."/>
            <person name="Winton L.W."/>
            <person name="Adams G.A."/>
        </authorList>
    </citation>
    <scope>NUCLEOTIDE SEQUENCE [LARGE SCALE GENOMIC DNA]</scope>
    <source>
        <strain evidence="2 3">CPC 39397</strain>
    </source>
</reference>
<dbReference type="EMBL" id="JBFMKM010000010">
    <property type="protein sequence ID" value="KAL1303532.1"/>
    <property type="molecule type" value="Genomic_DNA"/>
</dbReference>
<dbReference type="SUPFAM" id="SSF51735">
    <property type="entry name" value="NAD(P)-binding Rossmann-fold domains"/>
    <property type="match status" value="1"/>
</dbReference>
<proteinExistence type="predicted"/>
<dbReference type="InterPro" id="IPR020843">
    <property type="entry name" value="ER"/>
</dbReference>
<accession>A0ABR3PBU1</accession>
<evidence type="ECO:0000313" key="2">
    <source>
        <dbReference type="EMBL" id="KAL1303532.1"/>
    </source>
</evidence>
<dbReference type="CDD" id="cd08276">
    <property type="entry name" value="MDR7"/>
    <property type="match status" value="1"/>
</dbReference>
<dbReference type="Proteomes" id="UP001562354">
    <property type="component" value="Unassembled WGS sequence"/>
</dbReference>
<feature type="domain" description="Enoyl reductase (ER)" evidence="1">
    <location>
        <begin position="15"/>
        <end position="343"/>
    </location>
</feature>
<dbReference type="Pfam" id="PF08240">
    <property type="entry name" value="ADH_N"/>
    <property type="match status" value="1"/>
</dbReference>
<dbReference type="PANTHER" id="PTHR45033:SF2">
    <property type="entry name" value="ZINC-TYPE ALCOHOL DEHYDROGENASE-LIKE PROTEIN C1773.06C"/>
    <property type="match status" value="1"/>
</dbReference>
<organism evidence="2 3">
    <name type="scientific">Neodothiora populina</name>
    <dbReference type="NCBI Taxonomy" id="2781224"/>
    <lineage>
        <taxon>Eukaryota</taxon>
        <taxon>Fungi</taxon>
        <taxon>Dikarya</taxon>
        <taxon>Ascomycota</taxon>
        <taxon>Pezizomycotina</taxon>
        <taxon>Dothideomycetes</taxon>
        <taxon>Dothideomycetidae</taxon>
        <taxon>Dothideales</taxon>
        <taxon>Dothioraceae</taxon>
        <taxon>Neodothiora</taxon>
    </lineage>
</organism>
<dbReference type="InterPro" id="IPR036291">
    <property type="entry name" value="NAD(P)-bd_dom_sf"/>
</dbReference>
<evidence type="ECO:0000259" key="1">
    <source>
        <dbReference type="SMART" id="SM00829"/>
    </source>
</evidence>
<dbReference type="Pfam" id="PF00107">
    <property type="entry name" value="ADH_zinc_N"/>
    <property type="match status" value="1"/>
</dbReference>
<gene>
    <name evidence="2" type="ORF">AAFC00_006906</name>
</gene>
<dbReference type="InterPro" id="IPR013154">
    <property type="entry name" value="ADH-like_N"/>
</dbReference>
<keyword evidence="3" id="KW-1185">Reference proteome</keyword>
<dbReference type="SMART" id="SM00829">
    <property type="entry name" value="PKS_ER"/>
    <property type="match status" value="1"/>
</dbReference>
<dbReference type="PANTHER" id="PTHR45033">
    <property type="match status" value="1"/>
</dbReference>
<dbReference type="Gene3D" id="3.40.50.720">
    <property type="entry name" value="NAD(P)-binding Rossmann-like Domain"/>
    <property type="match status" value="1"/>
</dbReference>
<dbReference type="Gene3D" id="3.90.180.10">
    <property type="entry name" value="Medium-chain alcohol dehydrogenases, catalytic domain"/>
    <property type="match status" value="1"/>
</dbReference>
<dbReference type="InterPro" id="IPR013149">
    <property type="entry name" value="ADH-like_C"/>
</dbReference>
<dbReference type="GeneID" id="95980605"/>
<name>A0ABR3PBU1_9PEZI</name>
<evidence type="ECO:0000313" key="3">
    <source>
        <dbReference type="Proteomes" id="UP001562354"/>
    </source>
</evidence>
<dbReference type="SUPFAM" id="SSF50129">
    <property type="entry name" value="GroES-like"/>
    <property type="match status" value="1"/>
</dbReference>
<comment type="caution">
    <text evidence="2">The sequence shown here is derived from an EMBL/GenBank/DDBJ whole genome shotgun (WGS) entry which is preliminary data.</text>
</comment>
<dbReference type="InterPro" id="IPR011032">
    <property type="entry name" value="GroES-like_sf"/>
</dbReference>
<sequence>MAPQTQKQWKVQGTGSFDNLKFNESASVPRIGDNDVLVKFQGASLNYRDLVIAKGAYPFAQRDGVVPGSDGAGIVESVGPKVHRFKPGDKVITLFNQGHLFGSVDSYSVTTGTGGVIDGTLQQYGCYNEEGLVPLPSHLNFFEGATLTCAGLTAWNALFGAKRLMPGQWVLTQGTGGVSIFALQFAKISGAKVISTTSSSEKADILKSLGADHIINYKEDANWGETAKKITNGVGVHHVIEVGGPNTMKQSLKAIALDGTISIIGFLGGVKGEEQPSFLEALSNICTVRGVYVGSREQFQEMNVAIEANNLKPVVDKKIFTLDEAKEAYQYMWDQKHFGKLCISF</sequence>